<dbReference type="Gene3D" id="1.10.260.40">
    <property type="entry name" value="lambda repressor-like DNA-binding domains"/>
    <property type="match status" value="1"/>
</dbReference>
<dbReference type="EMBL" id="CAADFH010000008">
    <property type="protein sequence ID" value="VFJ89683.1"/>
    <property type="molecule type" value="Genomic_DNA"/>
</dbReference>
<proteinExistence type="predicted"/>
<sequence length="159" mass="18271">MMAEAGMGCCRVVVVPVMPAPDRYFLLIIEVPQRRIGEIVADTRRITANTGLRLSRFFEMSEGFWVGLQMDHDAALTRDSLEETLARIRPWRHGEDALLCFALLVDSLLYHSATTKVLYEKVIYPSQLEVAKHFQKQQVDFFFSNRHAIQILIEGIMDQ</sequence>
<protein>
    <submittedName>
        <fullName evidence="1">Addiction module antidote protein, HigA family</fullName>
    </submittedName>
</protein>
<dbReference type="AlphaFoldDB" id="A0A450UBV5"/>
<evidence type="ECO:0000313" key="1">
    <source>
        <dbReference type="EMBL" id="VFJ89683.1"/>
    </source>
</evidence>
<dbReference type="SUPFAM" id="SSF47413">
    <property type="entry name" value="lambda repressor-like DNA-binding domains"/>
    <property type="match status" value="1"/>
</dbReference>
<accession>A0A450UBV5</accession>
<dbReference type="InterPro" id="IPR010982">
    <property type="entry name" value="Lambda_DNA-bd_dom_sf"/>
</dbReference>
<reference evidence="1" key="1">
    <citation type="submission" date="2019-02" db="EMBL/GenBank/DDBJ databases">
        <authorList>
            <person name="Gruber-Vodicka R. H."/>
            <person name="Seah K. B. B."/>
        </authorList>
    </citation>
    <scope>NUCLEOTIDE SEQUENCE</scope>
    <source>
        <strain evidence="1">BECK_M6</strain>
    </source>
</reference>
<gene>
    <name evidence="1" type="ORF">BECKLFY1418A_GA0070994_100847</name>
</gene>
<name>A0A450UBV5_9GAMM</name>
<organism evidence="1">
    <name type="scientific">Candidatus Kentrum sp. LFY</name>
    <dbReference type="NCBI Taxonomy" id="2126342"/>
    <lineage>
        <taxon>Bacteria</taxon>
        <taxon>Pseudomonadati</taxon>
        <taxon>Pseudomonadota</taxon>
        <taxon>Gammaproteobacteria</taxon>
        <taxon>Candidatus Kentrum</taxon>
    </lineage>
</organism>
<dbReference type="GO" id="GO:0003677">
    <property type="term" value="F:DNA binding"/>
    <property type="evidence" value="ECO:0007669"/>
    <property type="project" value="InterPro"/>
</dbReference>